<evidence type="ECO:0000256" key="2">
    <source>
        <dbReference type="PROSITE-ProRule" id="PRU00703"/>
    </source>
</evidence>
<evidence type="ECO:0000259" key="3">
    <source>
        <dbReference type="PROSITE" id="PS51371"/>
    </source>
</evidence>
<dbReference type="Proteomes" id="UP000029640">
    <property type="component" value="Unassembled WGS sequence"/>
</dbReference>
<name>A0A095VQF1_9GAMM</name>
<dbReference type="InterPro" id="IPR051462">
    <property type="entry name" value="CBS_domain-containing"/>
</dbReference>
<keyword evidence="5" id="KW-1185">Reference proteome</keyword>
<dbReference type="PANTHER" id="PTHR48108:SF26">
    <property type="entry name" value="CBS DOMAIN-CONTAINING PROTEIN DDB_G0289609"/>
    <property type="match status" value="1"/>
</dbReference>
<evidence type="ECO:0000256" key="1">
    <source>
        <dbReference type="ARBA" id="ARBA00022737"/>
    </source>
</evidence>
<dbReference type="SMART" id="SM00116">
    <property type="entry name" value="CBS"/>
    <property type="match status" value="2"/>
</dbReference>
<sequence length="142" mass="15915">MPQPTQIADCMRRKPLTIHRDANLVQAIETLVEYKLTGVTVVDDHGRPVGVLSELDCIEAVLAAIYNDGDPEMSFVHEAMTADINDCRPGDNIVEVAQDMLRTKQRRRPVIEDGELVGQVSSSNILWALMEHSRRKLIKRPA</sequence>
<comment type="caution">
    <text evidence="4">The sequence shown here is derived from an EMBL/GenBank/DDBJ whole genome shotgun (WGS) entry which is preliminary data.</text>
</comment>
<dbReference type="PROSITE" id="PS51371">
    <property type="entry name" value="CBS"/>
    <property type="match status" value="2"/>
</dbReference>
<organism evidence="4 5">
    <name type="scientific">Pseudohaliea rubra DSM 19751</name>
    <dbReference type="NCBI Taxonomy" id="1265313"/>
    <lineage>
        <taxon>Bacteria</taxon>
        <taxon>Pseudomonadati</taxon>
        <taxon>Pseudomonadota</taxon>
        <taxon>Gammaproteobacteria</taxon>
        <taxon>Cellvibrionales</taxon>
        <taxon>Halieaceae</taxon>
        <taxon>Pseudohaliea</taxon>
    </lineage>
</organism>
<accession>A0A095VQF1</accession>
<dbReference type="InterPro" id="IPR000644">
    <property type="entry name" value="CBS_dom"/>
</dbReference>
<dbReference type="eggNOG" id="COG0517">
    <property type="taxonomic scope" value="Bacteria"/>
</dbReference>
<reference evidence="4 5" key="1">
    <citation type="journal article" date="2014" name="Genome Announc.">
        <title>Genome Sequence of Gammaproteobacterial Pseudohaliea rubra Type Strain DSM 19751, Isolated from Coastal Seawater of the Mediterranean Sea.</title>
        <authorList>
            <person name="Spring S."/>
            <person name="Fiebig A."/>
            <person name="Riedel T."/>
            <person name="Goker M."/>
            <person name="Klenk H.P."/>
        </authorList>
    </citation>
    <scope>NUCLEOTIDE SEQUENCE [LARGE SCALE GENOMIC DNA]</scope>
    <source>
        <strain evidence="4 5">DSM 19751</strain>
    </source>
</reference>
<keyword evidence="1" id="KW-0677">Repeat</keyword>
<dbReference type="AlphaFoldDB" id="A0A095VQF1"/>
<evidence type="ECO:0000313" key="5">
    <source>
        <dbReference type="Proteomes" id="UP000029640"/>
    </source>
</evidence>
<protein>
    <submittedName>
        <fullName evidence="4">CBS domain protein</fullName>
    </submittedName>
</protein>
<dbReference type="InterPro" id="IPR046342">
    <property type="entry name" value="CBS_dom_sf"/>
</dbReference>
<evidence type="ECO:0000313" key="4">
    <source>
        <dbReference type="EMBL" id="KGE03667.1"/>
    </source>
</evidence>
<feature type="domain" description="CBS" evidence="3">
    <location>
        <begin position="80"/>
        <end position="137"/>
    </location>
</feature>
<gene>
    <name evidence="4" type="ORF">HRUBRA_01758</name>
</gene>
<feature type="domain" description="CBS" evidence="3">
    <location>
        <begin position="11"/>
        <end position="72"/>
    </location>
</feature>
<dbReference type="STRING" id="1265313.HRUBRA_01758"/>
<dbReference type="EMBL" id="AUVB01000053">
    <property type="protein sequence ID" value="KGE03667.1"/>
    <property type="molecule type" value="Genomic_DNA"/>
</dbReference>
<dbReference type="HOGENOM" id="CLU_040681_9_2_6"/>
<keyword evidence="2" id="KW-0129">CBS domain</keyword>
<dbReference type="Pfam" id="PF00571">
    <property type="entry name" value="CBS"/>
    <property type="match status" value="2"/>
</dbReference>
<dbReference type="PANTHER" id="PTHR48108">
    <property type="entry name" value="CBS DOMAIN-CONTAINING PROTEIN CBSX2, CHLOROPLASTIC"/>
    <property type="match status" value="1"/>
</dbReference>
<dbReference type="SUPFAM" id="SSF54631">
    <property type="entry name" value="CBS-domain pair"/>
    <property type="match status" value="1"/>
</dbReference>
<proteinExistence type="predicted"/>
<dbReference type="RefSeq" id="WP_236629819.1">
    <property type="nucleotide sequence ID" value="NZ_KN234762.1"/>
</dbReference>
<dbReference type="Gene3D" id="3.10.580.10">
    <property type="entry name" value="CBS-domain"/>
    <property type="match status" value="1"/>
</dbReference>